<keyword evidence="4" id="KW-1185">Reference proteome</keyword>
<name>D4S2Z3_9FIRM</name>
<dbReference type="Gene3D" id="2.60.40.1080">
    <property type="match status" value="1"/>
</dbReference>
<dbReference type="eggNOG" id="ENOG5032BYM">
    <property type="taxonomic scope" value="Bacteria"/>
</dbReference>
<evidence type="ECO:0000313" key="3">
    <source>
        <dbReference type="EMBL" id="EFF67362.1"/>
    </source>
</evidence>
<reference evidence="3 4" key="1">
    <citation type="submission" date="2010-02" db="EMBL/GenBank/DDBJ databases">
        <authorList>
            <person name="Weinstock G."/>
            <person name="Sodergren E."/>
            <person name="Clifton S."/>
            <person name="Fulton L."/>
            <person name="Fulton B."/>
            <person name="Courtney L."/>
            <person name="Fronick C."/>
            <person name="Harrison M."/>
            <person name="Strong C."/>
            <person name="Farmer C."/>
            <person name="Delahaunty K."/>
            <person name="Markovic C."/>
            <person name="Hall O."/>
            <person name="Minx P."/>
            <person name="Tomlinson C."/>
            <person name="Mitreva M."/>
            <person name="Nelson J."/>
            <person name="Hou S."/>
            <person name="Wollam A."/>
            <person name="Pepin K.H."/>
            <person name="Johnson M."/>
            <person name="Bhonagiri V."/>
            <person name="Zhang X."/>
            <person name="Suruliraj S."/>
            <person name="Warren W."/>
            <person name="Chinwalla A."/>
            <person name="Mardis E.R."/>
            <person name="Wilson R.K."/>
        </authorList>
    </citation>
    <scope>NUCLEOTIDE SEQUENCE [LARGE SCALE GENOMIC DNA]</scope>
    <source>
        <strain evidence="3 4">DSM 2876</strain>
    </source>
</reference>
<dbReference type="Pfam" id="PF02368">
    <property type="entry name" value="Big_2"/>
    <property type="match status" value="1"/>
</dbReference>
<dbReference type="EMBL" id="ABWN01000042">
    <property type="protein sequence ID" value="EFF67362.1"/>
    <property type="molecule type" value="Genomic_DNA"/>
</dbReference>
<evidence type="ECO:0000313" key="4">
    <source>
        <dbReference type="Proteomes" id="UP000006238"/>
    </source>
</evidence>
<feature type="chain" id="PRO_5039089940" evidence="1">
    <location>
        <begin position="24"/>
        <end position="782"/>
    </location>
</feature>
<feature type="signal peptide" evidence="1">
    <location>
        <begin position="1"/>
        <end position="23"/>
    </location>
</feature>
<dbReference type="GeneID" id="98917137"/>
<dbReference type="InterPro" id="IPR008964">
    <property type="entry name" value="Invasin/intimin_cell_adhesion"/>
</dbReference>
<dbReference type="PROSITE" id="PS51257">
    <property type="entry name" value="PROKAR_LIPOPROTEIN"/>
    <property type="match status" value="1"/>
</dbReference>
<dbReference type="SUPFAM" id="SSF49373">
    <property type="entry name" value="Invasin/intimin cell-adhesion fragments"/>
    <property type="match status" value="1"/>
</dbReference>
<dbReference type="InterPro" id="IPR003343">
    <property type="entry name" value="Big_2"/>
</dbReference>
<dbReference type="HOGENOM" id="CLU_358143_0_0_9"/>
<evidence type="ECO:0000256" key="1">
    <source>
        <dbReference type="SAM" id="SignalP"/>
    </source>
</evidence>
<protein>
    <submittedName>
        <fullName evidence="3">Bacterial group 2 Ig-like protein</fullName>
    </submittedName>
</protein>
<dbReference type="AlphaFoldDB" id="D4S2Z3"/>
<gene>
    <name evidence="3" type="ORF">BUTYVIB_02445</name>
</gene>
<keyword evidence="1" id="KW-0732">Signal</keyword>
<proteinExistence type="predicted"/>
<evidence type="ECO:0000259" key="2">
    <source>
        <dbReference type="Pfam" id="PF02368"/>
    </source>
</evidence>
<sequence length="782" mass="86114">MNRQFKRVMAFVLVSVMSLSLLAGCGKEKKQVVNDVDTTEYITRGEWISRLSDMFGMDDYEQSEAYYADVKPDSDIFAAVQSCRERNMLSTDTENFKPDDIATVGFVATTAVLASGVDYSKYADGTENDREAIIKCAKETNICSDISLDENVLRQGVDDIYATTVLDAAQGLFLAYSGEEKNIVEYAEGVINGYEDKSINVDDAGNLTMDSEVKVGDVIICPPNDEYPNGNAVKVTDVTYDENGKPVYKTVQAEIQEVYDNIDIATVVEAKPEYFQPEEGVTVVNNTEAMDAIGDFDYSPIETDTSAEAVPLISGSFDKSNSVTLAIALDDGVPKLSTEITTSKDIFGNNSELKAEYEEKFSDEEKKKTEPWQKELGSIAGKKSDQIVDDYKNGKITKEDFINKMQKFQKENGIEKGKLRPLTAQASYDTGWKLTGSIKLDMSVAASVDVKLRWFKLPKIQSYSVDITKSVESSLSFEGDLEGKVKLGKFNIPIGATGASVDVYVFAEIDANGKIAITAQLEEEQKTEYEDGKTTKTYKSTESQNVEVEVTATGTVGITAEIRMLCFDIVDIELSAAIKLEAKAKGGREILVEPSISDDGTGMLKYEDSLILSNEESIKFPIVKLTVGTSESLVGKLGLSYTINFISEDEIEDGEKGVYKHHESEIKFLIDSWVIELGPDDEKETTSADEEETTTIDEKDAGVLLLSQYAVDIKVGDQYKIEAKDVPKEYDKKPIIWESEDTSVATISSKGVIDAKKAGKTTIYGRTEDGKYIGKCIVLVRD</sequence>
<dbReference type="Proteomes" id="UP000006238">
    <property type="component" value="Unassembled WGS sequence"/>
</dbReference>
<feature type="domain" description="BIG2" evidence="2">
    <location>
        <begin position="709"/>
        <end position="764"/>
    </location>
</feature>
<dbReference type="RefSeq" id="WP_005604630.1">
    <property type="nucleotide sequence ID" value="NZ_GG663525.1"/>
</dbReference>
<organism evidence="3 4">
    <name type="scientific">Eshraghiella crossota DSM 2876</name>
    <dbReference type="NCBI Taxonomy" id="511680"/>
    <lineage>
        <taxon>Bacteria</taxon>
        <taxon>Bacillati</taxon>
        <taxon>Bacillota</taxon>
        <taxon>Clostridia</taxon>
        <taxon>Lachnospirales</taxon>
        <taxon>Lachnospiraceae</taxon>
        <taxon>Eshraghiella</taxon>
    </lineage>
</organism>
<comment type="caution">
    <text evidence="3">The sequence shown here is derived from an EMBL/GenBank/DDBJ whole genome shotgun (WGS) entry which is preliminary data.</text>
</comment>
<accession>D4S2Z3</accession>